<dbReference type="GO" id="GO:0071555">
    <property type="term" value="P:cell wall organization"/>
    <property type="evidence" value="ECO:0007669"/>
    <property type="project" value="UniProtKB-KW"/>
</dbReference>
<evidence type="ECO:0000256" key="6">
    <source>
        <dbReference type="ARBA" id="ARBA00022840"/>
    </source>
</evidence>
<keyword evidence="12" id="KW-1185">Reference proteome</keyword>
<comment type="caution">
    <text evidence="11">The sequence shown here is derived from an EMBL/GenBank/DDBJ whole genome shotgun (WGS) entry which is preliminary data.</text>
</comment>
<dbReference type="GO" id="GO:0008764">
    <property type="term" value="F:UDP-N-acetylmuramoylalanine-D-glutamate ligase activity"/>
    <property type="evidence" value="ECO:0007669"/>
    <property type="project" value="UniProtKB-UniRule"/>
</dbReference>
<evidence type="ECO:0000256" key="2">
    <source>
        <dbReference type="ARBA" id="ARBA00004752"/>
    </source>
</evidence>
<feature type="domain" description="Mur ligase central" evidence="10">
    <location>
        <begin position="111"/>
        <end position="300"/>
    </location>
</feature>
<comment type="function">
    <text evidence="7 8">Cell wall formation. Catalyzes the addition of glutamate to the nucleotide precursor UDP-N-acetylmuramoyl-L-alanine (UMA).</text>
</comment>
<keyword evidence="7 8" id="KW-0131">Cell cycle</keyword>
<evidence type="ECO:0000256" key="4">
    <source>
        <dbReference type="ARBA" id="ARBA00022598"/>
    </source>
</evidence>
<feature type="binding site" evidence="7">
    <location>
        <begin position="113"/>
        <end position="119"/>
    </location>
    <ligand>
        <name>ATP</name>
        <dbReference type="ChEBI" id="CHEBI:30616"/>
    </ligand>
</feature>
<accession>A0A542DFP7</accession>
<keyword evidence="7 8" id="KW-0961">Cell wall biogenesis/degradation</keyword>
<dbReference type="Gene3D" id="3.40.1190.10">
    <property type="entry name" value="Mur-like, catalytic domain"/>
    <property type="match status" value="1"/>
</dbReference>
<gene>
    <name evidence="7" type="primary">murD</name>
    <name evidence="11" type="ORF">FB471_1634</name>
</gene>
<keyword evidence="7 8" id="KW-0133">Cell shape</keyword>
<evidence type="ECO:0000256" key="5">
    <source>
        <dbReference type="ARBA" id="ARBA00022741"/>
    </source>
</evidence>
<dbReference type="AlphaFoldDB" id="A0A542DFP7"/>
<dbReference type="InterPro" id="IPR005762">
    <property type="entry name" value="MurD"/>
</dbReference>
<evidence type="ECO:0000313" key="11">
    <source>
        <dbReference type="EMBL" id="TQJ01918.1"/>
    </source>
</evidence>
<evidence type="ECO:0000256" key="1">
    <source>
        <dbReference type="ARBA" id="ARBA00004496"/>
    </source>
</evidence>
<evidence type="ECO:0000256" key="3">
    <source>
        <dbReference type="ARBA" id="ARBA00022490"/>
    </source>
</evidence>
<keyword evidence="4 7" id="KW-0436">Ligase</keyword>
<proteinExistence type="inferred from homology"/>
<evidence type="ECO:0000259" key="10">
    <source>
        <dbReference type="Pfam" id="PF08245"/>
    </source>
</evidence>
<comment type="similarity">
    <text evidence="7">Belongs to the MurCDEF family.</text>
</comment>
<dbReference type="HAMAP" id="MF_00639">
    <property type="entry name" value="MurD"/>
    <property type="match status" value="1"/>
</dbReference>
<protein>
    <recommendedName>
        <fullName evidence="7 8">UDP-N-acetylmuramoylalanine--D-glutamate ligase</fullName>
        <ecNumber evidence="7 8">6.3.2.9</ecNumber>
    </recommendedName>
    <alternativeName>
        <fullName evidence="7">D-glutamic acid-adding enzyme</fullName>
    </alternativeName>
    <alternativeName>
        <fullName evidence="7">UDP-N-acetylmuramoyl-L-alanyl-D-glutamate synthetase</fullName>
    </alternativeName>
</protein>
<dbReference type="InterPro" id="IPR013221">
    <property type="entry name" value="Mur_ligase_cen"/>
</dbReference>
<feature type="domain" description="Mur ligase C-terminal" evidence="9">
    <location>
        <begin position="324"/>
        <end position="440"/>
    </location>
</feature>
<comment type="catalytic activity">
    <reaction evidence="7 8">
        <text>UDP-N-acetyl-alpha-D-muramoyl-L-alanine + D-glutamate + ATP = UDP-N-acetyl-alpha-D-muramoyl-L-alanyl-D-glutamate + ADP + phosphate + H(+)</text>
        <dbReference type="Rhea" id="RHEA:16429"/>
        <dbReference type="ChEBI" id="CHEBI:15378"/>
        <dbReference type="ChEBI" id="CHEBI:29986"/>
        <dbReference type="ChEBI" id="CHEBI:30616"/>
        <dbReference type="ChEBI" id="CHEBI:43474"/>
        <dbReference type="ChEBI" id="CHEBI:83898"/>
        <dbReference type="ChEBI" id="CHEBI:83900"/>
        <dbReference type="ChEBI" id="CHEBI:456216"/>
        <dbReference type="EC" id="6.3.2.9"/>
    </reaction>
</comment>
<dbReference type="SUPFAM" id="SSF51984">
    <property type="entry name" value="MurCD N-terminal domain"/>
    <property type="match status" value="1"/>
</dbReference>
<sequence length="476" mass="48429">MDLSGRRVLVAGAGVTGRSVAGALSSMGAEVTVTDGNERRLAELEPLGVPLAAGLDTPPEGTSLVVTSPGWKPTAPLLAAAAEAGIEVIGDVELAWRIGNTLPRPPAWLAVTGTNGKTTTVGMLADMLRAAGEDAVACGNVGFAVLDAVLAGHRVLAVELSSYQLYWSNTLAPHASVVLNLAEDHLDWHGSLAAYAEAKGAIHHRSGTVVHNVAEAASTRLAERHASPGATRVGFGTDAPRPGELGVVEDLLVDRAFVTDPATTAVSAPSHHPTELGSLADIRPPGRHNVANALAAAALARAYGVPPYAVGGGLRAYRPAAHRAVEVAEVGGVRYVNDSKATNPHAAAGSLRAYPGVVWIAGGQLKGASVDELVAEVADRLRGVVLLGVDADVIGAALARHAPDVPVQRLRPGDDDPMTAAVSAASAMAHPGDVVLLAPAAASLDMFRDYAQRGEAFAAAVHALAGPAAGRRHDGG</sequence>
<dbReference type="Proteomes" id="UP000320876">
    <property type="component" value="Unassembled WGS sequence"/>
</dbReference>
<dbReference type="SUPFAM" id="SSF53244">
    <property type="entry name" value="MurD-like peptide ligases, peptide-binding domain"/>
    <property type="match status" value="1"/>
</dbReference>
<evidence type="ECO:0000313" key="12">
    <source>
        <dbReference type="Proteomes" id="UP000320876"/>
    </source>
</evidence>
<comment type="pathway">
    <text evidence="2 7 8">Cell wall biogenesis; peptidoglycan biosynthesis.</text>
</comment>
<dbReference type="EC" id="6.3.2.9" evidence="7 8"/>
<dbReference type="GO" id="GO:0009252">
    <property type="term" value="P:peptidoglycan biosynthetic process"/>
    <property type="evidence" value="ECO:0007669"/>
    <property type="project" value="UniProtKB-UniRule"/>
</dbReference>
<dbReference type="GO" id="GO:0005524">
    <property type="term" value="F:ATP binding"/>
    <property type="evidence" value="ECO:0007669"/>
    <property type="project" value="UniProtKB-UniRule"/>
</dbReference>
<evidence type="ECO:0000259" key="9">
    <source>
        <dbReference type="Pfam" id="PF02875"/>
    </source>
</evidence>
<comment type="subcellular location">
    <subcellularLocation>
        <location evidence="1 7 8">Cytoplasm</location>
    </subcellularLocation>
</comment>
<dbReference type="PANTHER" id="PTHR43692">
    <property type="entry name" value="UDP-N-ACETYLMURAMOYLALANINE--D-GLUTAMATE LIGASE"/>
    <property type="match status" value="1"/>
</dbReference>
<dbReference type="SUPFAM" id="SSF53623">
    <property type="entry name" value="MurD-like peptide ligases, catalytic domain"/>
    <property type="match status" value="1"/>
</dbReference>
<dbReference type="GO" id="GO:0051301">
    <property type="term" value="P:cell division"/>
    <property type="evidence" value="ECO:0007669"/>
    <property type="project" value="UniProtKB-KW"/>
</dbReference>
<dbReference type="GO" id="GO:0005737">
    <property type="term" value="C:cytoplasm"/>
    <property type="evidence" value="ECO:0007669"/>
    <property type="project" value="UniProtKB-SubCell"/>
</dbReference>
<dbReference type="InterPro" id="IPR004101">
    <property type="entry name" value="Mur_ligase_C"/>
</dbReference>
<dbReference type="Gene3D" id="3.90.190.20">
    <property type="entry name" value="Mur ligase, C-terminal domain"/>
    <property type="match status" value="1"/>
</dbReference>
<keyword evidence="3 7" id="KW-0963">Cytoplasm</keyword>
<keyword evidence="7 8" id="KW-0132">Cell division</keyword>
<dbReference type="Gene3D" id="3.40.50.720">
    <property type="entry name" value="NAD(P)-binding Rossmann-like Domain"/>
    <property type="match status" value="1"/>
</dbReference>
<organism evidence="11 12">
    <name type="scientific">Amycolatopsis cihanbeyliensis</name>
    <dbReference type="NCBI Taxonomy" id="1128664"/>
    <lineage>
        <taxon>Bacteria</taxon>
        <taxon>Bacillati</taxon>
        <taxon>Actinomycetota</taxon>
        <taxon>Actinomycetes</taxon>
        <taxon>Pseudonocardiales</taxon>
        <taxon>Pseudonocardiaceae</taxon>
        <taxon>Amycolatopsis</taxon>
    </lineage>
</organism>
<dbReference type="GO" id="GO:0008360">
    <property type="term" value="P:regulation of cell shape"/>
    <property type="evidence" value="ECO:0007669"/>
    <property type="project" value="UniProtKB-KW"/>
</dbReference>
<keyword evidence="6 7" id="KW-0067">ATP-binding</keyword>
<dbReference type="RefSeq" id="WP_141996712.1">
    <property type="nucleotide sequence ID" value="NZ_VFML01000001.1"/>
</dbReference>
<dbReference type="UniPathway" id="UPA00219"/>
<dbReference type="NCBIfam" id="TIGR01087">
    <property type="entry name" value="murD"/>
    <property type="match status" value="1"/>
</dbReference>
<keyword evidence="5 7" id="KW-0547">Nucleotide-binding</keyword>
<dbReference type="Pfam" id="PF08245">
    <property type="entry name" value="Mur_ligase_M"/>
    <property type="match status" value="1"/>
</dbReference>
<dbReference type="Pfam" id="PF02875">
    <property type="entry name" value="Mur_ligase_C"/>
    <property type="match status" value="1"/>
</dbReference>
<dbReference type="Pfam" id="PF21799">
    <property type="entry name" value="MurD-like_N"/>
    <property type="match status" value="1"/>
</dbReference>
<dbReference type="InterPro" id="IPR036615">
    <property type="entry name" value="Mur_ligase_C_dom_sf"/>
</dbReference>
<dbReference type="EMBL" id="VFML01000001">
    <property type="protein sequence ID" value="TQJ01918.1"/>
    <property type="molecule type" value="Genomic_DNA"/>
</dbReference>
<reference evidence="11 12" key="1">
    <citation type="submission" date="2019-06" db="EMBL/GenBank/DDBJ databases">
        <title>Sequencing the genomes of 1000 actinobacteria strains.</title>
        <authorList>
            <person name="Klenk H.-P."/>
        </authorList>
    </citation>
    <scope>NUCLEOTIDE SEQUENCE [LARGE SCALE GENOMIC DNA]</scope>
    <source>
        <strain evidence="11 12">DSM 45679</strain>
    </source>
</reference>
<name>A0A542DFP7_AMYCI</name>
<dbReference type="InterPro" id="IPR036565">
    <property type="entry name" value="Mur-like_cat_sf"/>
</dbReference>
<dbReference type="PANTHER" id="PTHR43692:SF1">
    <property type="entry name" value="UDP-N-ACETYLMURAMOYLALANINE--D-GLUTAMATE LIGASE"/>
    <property type="match status" value="1"/>
</dbReference>
<evidence type="ECO:0000256" key="7">
    <source>
        <dbReference type="HAMAP-Rule" id="MF_00639"/>
    </source>
</evidence>
<evidence type="ECO:0000256" key="8">
    <source>
        <dbReference type="RuleBase" id="RU003664"/>
    </source>
</evidence>
<keyword evidence="7 8" id="KW-0573">Peptidoglycan synthesis</keyword>
<dbReference type="OrthoDB" id="9809796at2"/>